<evidence type="ECO:0000256" key="7">
    <source>
        <dbReference type="ARBA" id="ARBA00023136"/>
    </source>
</evidence>
<comment type="caution">
    <text evidence="9">The sequence shown here is derived from an EMBL/GenBank/DDBJ whole genome shotgun (WGS) entry which is preliminary data.</text>
</comment>
<keyword evidence="3" id="KW-1003">Cell membrane</keyword>
<feature type="transmembrane region" description="Helical" evidence="8">
    <location>
        <begin position="334"/>
        <end position="351"/>
    </location>
</feature>
<evidence type="ECO:0000256" key="6">
    <source>
        <dbReference type="ARBA" id="ARBA00022989"/>
    </source>
</evidence>
<evidence type="ECO:0000313" key="10">
    <source>
        <dbReference type="Proteomes" id="UP001354971"/>
    </source>
</evidence>
<dbReference type="RefSeq" id="WP_330199425.1">
    <property type="nucleotide sequence ID" value="NZ_JAZDRP010000005.1"/>
</dbReference>
<feature type="transmembrane region" description="Helical" evidence="8">
    <location>
        <begin position="50"/>
        <end position="72"/>
    </location>
</feature>
<dbReference type="PRINTS" id="PR00173">
    <property type="entry name" value="EDTRNSPORT"/>
</dbReference>
<accession>A0ABU7LT54</accession>
<evidence type="ECO:0000256" key="4">
    <source>
        <dbReference type="ARBA" id="ARBA00022692"/>
    </source>
</evidence>
<feature type="transmembrane region" description="Helical" evidence="8">
    <location>
        <begin position="191"/>
        <end position="216"/>
    </location>
</feature>
<feature type="transmembrane region" description="Helical" evidence="8">
    <location>
        <begin position="151"/>
        <end position="170"/>
    </location>
</feature>
<evidence type="ECO:0000256" key="8">
    <source>
        <dbReference type="SAM" id="Phobius"/>
    </source>
</evidence>
<protein>
    <submittedName>
        <fullName evidence="9">Dicarboxylate/amino acid:cation symporter</fullName>
    </submittedName>
</protein>
<dbReference type="InterPro" id="IPR036458">
    <property type="entry name" value="Na:dicarbo_symporter_sf"/>
</dbReference>
<dbReference type="SUPFAM" id="SSF118215">
    <property type="entry name" value="Proton glutamate symport protein"/>
    <property type="match status" value="1"/>
</dbReference>
<gene>
    <name evidence="9" type="ORF">V0U79_10315</name>
</gene>
<keyword evidence="6 8" id="KW-1133">Transmembrane helix</keyword>
<feature type="transmembrane region" description="Helical" evidence="8">
    <location>
        <begin position="84"/>
        <end position="108"/>
    </location>
</feature>
<keyword evidence="5" id="KW-0769">Symport</keyword>
<organism evidence="9 10">
    <name type="scientific">Hyphobacterium lacteum</name>
    <dbReference type="NCBI Taxonomy" id="3116575"/>
    <lineage>
        <taxon>Bacteria</taxon>
        <taxon>Pseudomonadati</taxon>
        <taxon>Pseudomonadota</taxon>
        <taxon>Alphaproteobacteria</taxon>
        <taxon>Maricaulales</taxon>
        <taxon>Maricaulaceae</taxon>
        <taxon>Hyphobacterium</taxon>
    </lineage>
</organism>
<evidence type="ECO:0000256" key="2">
    <source>
        <dbReference type="ARBA" id="ARBA00022448"/>
    </source>
</evidence>
<name>A0ABU7LT54_9PROT</name>
<feature type="transmembrane region" description="Helical" evidence="8">
    <location>
        <begin position="301"/>
        <end position="322"/>
    </location>
</feature>
<dbReference type="PROSITE" id="PS00713">
    <property type="entry name" value="NA_DICARBOXYL_SYMP_1"/>
    <property type="match status" value="1"/>
</dbReference>
<keyword evidence="4 8" id="KW-0812">Transmembrane</keyword>
<proteinExistence type="predicted"/>
<sequence>MKWWFGITLWKRVLGALVLGIVFGLAVQQFMGEGGEGFLESYIRPYGDIFIALIRMMIVPLIFTTLVAGVVAMKEPAKLGTLGLMTVGLYLVTTFFANVIGLVFGTIMRPGAGAAEALSGATPEAISQTAPSGWDRILEIIQNPAAAMADANILAIIFFALLFGIGILLAGEKGDLVGKFFESASEAVLKVTAIVMEFAPFGVFALISYTTVAYGIEAFQSIFWLILTVYLGLFVHVILIYGGLIKVILRLPAIRFFRGIFDAQAVAFSTASSSATLPVTITNARRNLGVKKGVAGSVLPLGATINMDGTALYLGILALFAAQAFGIELTLANYFMIALTAAIVSIGAAGIPSASLFLLATVLSTFGASPEQIALVVGFILPVDRVMDMARTVVNVTGDAAVATTVAKWEGELDEETFRDPATI</sequence>
<keyword evidence="7 8" id="KW-0472">Membrane</keyword>
<keyword evidence="10" id="KW-1185">Reference proteome</keyword>
<dbReference type="Proteomes" id="UP001354971">
    <property type="component" value="Unassembled WGS sequence"/>
</dbReference>
<keyword evidence="2" id="KW-0813">Transport</keyword>
<feature type="transmembrane region" description="Helical" evidence="8">
    <location>
        <begin position="222"/>
        <end position="249"/>
    </location>
</feature>
<dbReference type="InterPro" id="IPR018107">
    <property type="entry name" value="Na-dicarboxylate_symporter_CS"/>
</dbReference>
<comment type="subcellular location">
    <subcellularLocation>
        <location evidence="1">Cell membrane</location>
        <topology evidence="1">Multi-pass membrane protein</topology>
    </subcellularLocation>
</comment>
<dbReference type="PANTHER" id="PTHR42865">
    <property type="entry name" value="PROTON/GLUTAMATE-ASPARTATE SYMPORTER"/>
    <property type="match status" value="1"/>
</dbReference>
<evidence type="ECO:0000313" key="9">
    <source>
        <dbReference type="EMBL" id="MEE2526764.1"/>
    </source>
</evidence>
<reference evidence="9 10" key="1">
    <citation type="submission" date="2024-01" db="EMBL/GenBank/DDBJ databases">
        <title>Hyphobacterium bacterium isolated from marine sediment.</title>
        <authorList>
            <person name="Zhao S."/>
        </authorList>
    </citation>
    <scope>NUCLEOTIDE SEQUENCE [LARGE SCALE GENOMIC DNA]</scope>
    <source>
        <strain evidence="10">HN65</strain>
    </source>
</reference>
<dbReference type="Pfam" id="PF00375">
    <property type="entry name" value="SDF"/>
    <property type="match status" value="1"/>
</dbReference>
<evidence type="ECO:0000256" key="3">
    <source>
        <dbReference type="ARBA" id="ARBA00022475"/>
    </source>
</evidence>
<feature type="transmembrane region" description="Helical" evidence="8">
    <location>
        <begin position="12"/>
        <end position="30"/>
    </location>
</feature>
<dbReference type="InterPro" id="IPR001991">
    <property type="entry name" value="Na-dicarboxylate_symporter"/>
</dbReference>
<dbReference type="PANTHER" id="PTHR42865:SF7">
    <property type="entry name" value="PROTON_GLUTAMATE-ASPARTATE SYMPORTER"/>
    <property type="match status" value="1"/>
</dbReference>
<evidence type="ECO:0000256" key="5">
    <source>
        <dbReference type="ARBA" id="ARBA00022847"/>
    </source>
</evidence>
<evidence type="ECO:0000256" key="1">
    <source>
        <dbReference type="ARBA" id="ARBA00004651"/>
    </source>
</evidence>
<dbReference type="Gene3D" id="1.10.3860.10">
    <property type="entry name" value="Sodium:dicarboxylate symporter"/>
    <property type="match status" value="1"/>
</dbReference>
<dbReference type="EMBL" id="JAZDRP010000005">
    <property type="protein sequence ID" value="MEE2526764.1"/>
    <property type="molecule type" value="Genomic_DNA"/>
</dbReference>